<dbReference type="Gene3D" id="3.10.20.90">
    <property type="entry name" value="Phosphatidylinositol 3-kinase Catalytic Subunit, Chain A, domain 1"/>
    <property type="match status" value="1"/>
</dbReference>
<feature type="region of interest" description="Disordered" evidence="6">
    <location>
        <begin position="127"/>
        <end position="168"/>
    </location>
</feature>
<dbReference type="PROSITE" id="PS50053">
    <property type="entry name" value="UBIQUITIN_2"/>
    <property type="match status" value="1"/>
</dbReference>
<evidence type="ECO:0000259" key="8">
    <source>
        <dbReference type="PROSITE" id="PS50053"/>
    </source>
</evidence>
<accession>A0A6G0TFZ5</accession>
<evidence type="ECO:0000256" key="4">
    <source>
        <dbReference type="ARBA" id="ARBA00023136"/>
    </source>
</evidence>
<dbReference type="EMBL" id="VYZN01000041">
    <property type="protein sequence ID" value="KAE9531303.1"/>
    <property type="molecule type" value="Genomic_DNA"/>
</dbReference>
<gene>
    <name evidence="9" type="ORF">AGLY_010509</name>
</gene>
<evidence type="ECO:0000256" key="2">
    <source>
        <dbReference type="ARBA" id="ARBA00022692"/>
    </source>
</evidence>
<dbReference type="SMART" id="SM00213">
    <property type="entry name" value="UBQ"/>
    <property type="match status" value="1"/>
</dbReference>
<evidence type="ECO:0000256" key="7">
    <source>
        <dbReference type="SAM" id="Phobius"/>
    </source>
</evidence>
<dbReference type="PANTHER" id="PTHR12943">
    <property type="entry name" value="HOMOCYSTEINE-RESPONSIVE ENDOPLASMIC RETICULUM-RESIDENT UNIQUITIN-LIKE DOMAIN HERPUD PROTEIN FAMILY MEMBER"/>
    <property type="match status" value="1"/>
</dbReference>
<dbReference type="InterPro" id="IPR000626">
    <property type="entry name" value="Ubiquitin-like_dom"/>
</dbReference>
<organism evidence="9 10">
    <name type="scientific">Aphis glycines</name>
    <name type="common">Soybean aphid</name>
    <dbReference type="NCBI Taxonomy" id="307491"/>
    <lineage>
        <taxon>Eukaryota</taxon>
        <taxon>Metazoa</taxon>
        <taxon>Ecdysozoa</taxon>
        <taxon>Arthropoda</taxon>
        <taxon>Hexapoda</taxon>
        <taxon>Insecta</taxon>
        <taxon>Pterygota</taxon>
        <taxon>Neoptera</taxon>
        <taxon>Paraneoptera</taxon>
        <taxon>Hemiptera</taxon>
        <taxon>Sternorrhyncha</taxon>
        <taxon>Aphidomorpha</taxon>
        <taxon>Aphidoidea</taxon>
        <taxon>Aphididae</taxon>
        <taxon>Aphidini</taxon>
        <taxon>Aphis</taxon>
        <taxon>Aphis</taxon>
    </lineage>
</organism>
<feature type="compositionally biased region" description="Low complexity" evidence="6">
    <location>
        <begin position="147"/>
        <end position="164"/>
    </location>
</feature>
<dbReference type="Proteomes" id="UP000475862">
    <property type="component" value="Unassembled WGS sequence"/>
</dbReference>
<proteinExistence type="predicted"/>
<feature type="compositionally biased region" description="Polar residues" evidence="6">
    <location>
        <begin position="329"/>
        <end position="340"/>
    </location>
</feature>
<dbReference type="FunFam" id="3.10.20.90:FF:000046">
    <property type="entry name" value="Homocysteine-responsive endoplasmic reticulum-resident ubiquitin-like domain member 2 protein"/>
    <property type="match status" value="1"/>
</dbReference>
<evidence type="ECO:0000256" key="5">
    <source>
        <dbReference type="ARBA" id="ARBA00023230"/>
    </source>
</evidence>
<evidence type="ECO:0000256" key="3">
    <source>
        <dbReference type="ARBA" id="ARBA00022989"/>
    </source>
</evidence>
<sequence length="372" mass="42400">MDIGLTDPWITLTIKAPNQQINDHTIKCKLDWSVAKLKGYIHETYPNKPKTEDQRLIYSGQLLTDSVILKDILRPYDEDGQLNRTVHLVCSSSSCCIPYKEKLKSDEIDKEIRDKCPKLNEVNYGASTSGINTSADTNNPEAHQEASTSSNKKQKTKSTQNQTKFNDNINRIPLTPEQIALEQILWVNKMYAVQMAEYWQSVASSLGAPIKLNTPIVENESPPDLPNNNNNNNQPADHNNVPANNANINAQEPGPNQQDWLDWLYVSSRIFIFISVLYFYSSPGRFIVVAGFALLLYLYQSGILRHINEHNRRRFQPEQPEQNVDDNRNLSQEQNGNTEETAVRQNERLITTLWTVVSTFFTSLIPQQPDII</sequence>
<dbReference type="GO" id="GO:0016020">
    <property type="term" value="C:membrane"/>
    <property type="evidence" value="ECO:0007669"/>
    <property type="project" value="UniProtKB-SubCell"/>
</dbReference>
<feature type="region of interest" description="Disordered" evidence="6">
    <location>
        <begin position="315"/>
        <end position="342"/>
    </location>
</feature>
<feature type="transmembrane region" description="Helical" evidence="7">
    <location>
        <begin position="286"/>
        <end position="304"/>
    </location>
</feature>
<reference evidence="9 10" key="1">
    <citation type="submission" date="2019-08" db="EMBL/GenBank/DDBJ databases">
        <title>The genome of the soybean aphid Biotype 1, its phylome, world population structure and adaptation to the North American continent.</title>
        <authorList>
            <person name="Giordano R."/>
            <person name="Donthu R.K."/>
            <person name="Hernandez A.G."/>
            <person name="Wright C.L."/>
            <person name="Zimin A.V."/>
        </authorList>
    </citation>
    <scope>NUCLEOTIDE SEQUENCE [LARGE SCALE GENOMIC DNA]</scope>
    <source>
        <tissue evidence="9">Whole aphids</tissue>
    </source>
</reference>
<keyword evidence="5" id="KW-0834">Unfolded protein response</keyword>
<evidence type="ECO:0000256" key="6">
    <source>
        <dbReference type="SAM" id="MobiDB-lite"/>
    </source>
</evidence>
<evidence type="ECO:0000313" key="10">
    <source>
        <dbReference type="Proteomes" id="UP000475862"/>
    </source>
</evidence>
<dbReference type="GO" id="GO:0030968">
    <property type="term" value="P:endoplasmic reticulum unfolded protein response"/>
    <property type="evidence" value="ECO:0007669"/>
    <property type="project" value="TreeGrafter"/>
</dbReference>
<dbReference type="InterPro" id="IPR039751">
    <property type="entry name" value="HERPUD1/2"/>
</dbReference>
<protein>
    <recommendedName>
        <fullName evidence="8">Ubiquitin-like domain-containing protein</fullName>
    </recommendedName>
</protein>
<dbReference type="PANTHER" id="PTHR12943:SF27">
    <property type="entry name" value="HOMOCYSTEINE-INDUCED ENDOPLASMIC RETICULUM PROTEIN, ISOFORM A"/>
    <property type="match status" value="1"/>
</dbReference>
<dbReference type="AlphaFoldDB" id="A0A6G0TFZ5"/>
<keyword evidence="2 7" id="KW-0812">Transmembrane</keyword>
<evidence type="ECO:0000256" key="1">
    <source>
        <dbReference type="ARBA" id="ARBA00004370"/>
    </source>
</evidence>
<keyword evidence="10" id="KW-1185">Reference proteome</keyword>
<dbReference type="OrthoDB" id="21589at2759"/>
<feature type="compositionally biased region" description="Low complexity" evidence="6">
    <location>
        <begin position="219"/>
        <end position="250"/>
    </location>
</feature>
<dbReference type="CDD" id="cd01790">
    <property type="entry name" value="Ubl_HERP"/>
    <property type="match status" value="1"/>
</dbReference>
<name>A0A6G0TFZ5_APHGL</name>
<keyword evidence="3 7" id="KW-1133">Transmembrane helix</keyword>
<comment type="caution">
    <text evidence="9">The sequence shown here is derived from an EMBL/GenBank/DDBJ whole genome shotgun (WGS) entry which is preliminary data.</text>
</comment>
<feature type="region of interest" description="Disordered" evidence="6">
    <location>
        <begin position="215"/>
        <end position="253"/>
    </location>
</feature>
<feature type="domain" description="Ubiquitin-like" evidence="8">
    <location>
        <begin position="10"/>
        <end position="71"/>
    </location>
</feature>
<keyword evidence="4 7" id="KW-0472">Membrane</keyword>
<dbReference type="SUPFAM" id="SSF54236">
    <property type="entry name" value="Ubiquitin-like"/>
    <property type="match status" value="1"/>
</dbReference>
<dbReference type="Pfam" id="PF00240">
    <property type="entry name" value="ubiquitin"/>
    <property type="match status" value="1"/>
</dbReference>
<comment type="subcellular location">
    <subcellularLocation>
        <location evidence="1">Membrane</location>
    </subcellularLocation>
</comment>
<dbReference type="InterPro" id="IPR029071">
    <property type="entry name" value="Ubiquitin-like_domsf"/>
</dbReference>
<evidence type="ECO:0000313" key="9">
    <source>
        <dbReference type="EMBL" id="KAE9531303.1"/>
    </source>
</evidence>
<feature type="compositionally biased region" description="Polar residues" evidence="6">
    <location>
        <begin position="127"/>
        <end position="141"/>
    </location>
</feature>